<feature type="domain" description="MHD" evidence="8">
    <location>
        <begin position="201"/>
        <end position="444"/>
    </location>
</feature>
<dbReference type="SUPFAM" id="SSF49447">
    <property type="entry name" value="Second domain of Mu2 adaptin subunit (ap50) of ap2 adaptor"/>
    <property type="match status" value="1"/>
</dbReference>
<dbReference type="Gene3D" id="2.60.40.1170">
    <property type="entry name" value="Mu homology domain, subdomain B"/>
    <property type="match status" value="2"/>
</dbReference>
<evidence type="ECO:0000256" key="7">
    <source>
        <dbReference type="PIRNR" id="PIRNR005992"/>
    </source>
</evidence>
<dbReference type="Bgee" id="ENSXETG00000009105">
    <property type="expression patterns" value="Expressed in testis and 14 other cell types or tissues"/>
</dbReference>
<protein>
    <recommendedName>
        <fullName evidence="7">AP-4 complex subunit mu-1</fullName>
    </recommendedName>
</protein>
<evidence type="ECO:0000256" key="2">
    <source>
        <dbReference type="ARBA" id="ARBA00005324"/>
    </source>
</evidence>
<evidence type="ECO:0000256" key="4">
    <source>
        <dbReference type="ARBA" id="ARBA00022927"/>
    </source>
</evidence>
<dbReference type="GO" id="GO:0005769">
    <property type="term" value="C:early endosome"/>
    <property type="evidence" value="ECO:0007669"/>
    <property type="project" value="UniProtKB-SubCell"/>
</dbReference>
<dbReference type="Pfam" id="PF01217">
    <property type="entry name" value="Clat_adaptor_s"/>
    <property type="match status" value="1"/>
</dbReference>
<evidence type="ECO:0000256" key="5">
    <source>
        <dbReference type="ARBA" id="ARBA00023136"/>
    </source>
</evidence>
<dbReference type="InterPro" id="IPR028565">
    <property type="entry name" value="MHD"/>
</dbReference>
<comment type="function">
    <text evidence="7">Component of the adaptor protein complex 4 (AP-4). Adaptor protein complexes are vesicle coat components involved both in vesicle formation and cargo selection. They control the vesicular transport of proteins in different trafficking pathways. AP-4 forms a non clathrin-associated coat on vesicles departing the trans-Golgi network (TGN) and may be involved in the targeting of proteins from the trans-Golgi network (TGN) to the endosomal-lysosomal system. It is also involved in protein sorting to the basolateral membrane in epithelial cells and the proper asymmetric localization of somatodendritic proteins in neurons. Within AP-4, the mu-type subunit AP4M1 is directly involved in the recognition and binding of tyrosine-based sorting signals found in the cytoplasmic part of cargos. The adaptor protein complex 4 (AP-4) may also recognize other types of sorting signal.</text>
</comment>
<dbReference type="Gene3D" id="3.30.450.60">
    <property type="match status" value="1"/>
</dbReference>
<dbReference type="Ensembl" id="ENSXETT00000068908">
    <property type="protein sequence ID" value="ENSXETP00000086549"/>
    <property type="gene ID" value="ENSXETG00000009105"/>
</dbReference>
<proteinExistence type="inferred from homology"/>
<dbReference type="PANTHER" id="PTHR10529">
    <property type="entry name" value="AP COMPLEX SUBUNIT MU"/>
    <property type="match status" value="1"/>
</dbReference>
<comment type="similarity">
    <text evidence="2 7">Belongs to the adaptor complexes medium subunit family.</text>
</comment>
<organism evidence="9">
    <name type="scientific">Xenopus tropicalis</name>
    <name type="common">Western clawed frog</name>
    <name type="synonym">Silurana tropicalis</name>
    <dbReference type="NCBI Taxonomy" id="8364"/>
    <lineage>
        <taxon>Eukaryota</taxon>
        <taxon>Metazoa</taxon>
        <taxon>Chordata</taxon>
        <taxon>Craniata</taxon>
        <taxon>Vertebrata</taxon>
        <taxon>Euteleostomi</taxon>
        <taxon>Amphibia</taxon>
        <taxon>Batrachia</taxon>
        <taxon>Anura</taxon>
        <taxon>Pipoidea</taxon>
        <taxon>Pipidae</taxon>
        <taxon>Xenopodinae</taxon>
        <taxon>Xenopus</taxon>
        <taxon>Silurana</taxon>
    </lineage>
</organism>
<dbReference type="PIRSF" id="PIRSF005992">
    <property type="entry name" value="Clathrin_mu"/>
    <property type="match status" value="1"/>
</dbReference>
<evidence type="ECO:0000259" key="8">
    <source>
        <dbReference type="PROSITE" id="PS51072"/>
    </source>
</evidence>
<keyword evidence="7" id="KW-0333">Golgi apparatus</keyword>
<name>A0A6I8RUX6_XENTR</name>
<dbReference type="GeneTree" id="ENSGT00940000159929"/>
<sequence length="446" mass="49484">MNYYYTSKGRHRVGYHSAAARGKGILNVSLTLSTTPDRGCSAHSNVADGLYLKLSSVPSDQAPVVTEHDGCHYIHVRNQGLFFVVSLSPSDSPFMYIELLNRLASLIKDYCGDLSEAVVRLNFALIYELLDEVLDYGYIQTTSTEMLKNFIQSDAVVSKPFSLLDMSSVGLFGAETQQSKVAPSSASSRPVLSSRHQQGEQNEIFLDVTERMTVAIGPNGSLLKADVQGELRLKNFYANCPELRIGLSEEFCVGGSEIRGYGCAVRVDGCQFHESVKLDEFESNRILKVVPPQGELTVMQYQISDSLSTTLPFHLFPSLEREPGSSRLRIRQKTWLILFHCSVSQELSSPDQSAELLPSLQSLAWSIPRIRGGTQLSALFKVDTSASVSLPSLLDLPPLNLSFQIPSITCSGLQIRFLRLPSERLCPVHTWVRYLTQSDSYSVRLR</sequence>
<dbReference type="Pfam" id="PF00928">
    <property type="entry name" value="Adap_comp_sub"/>
    <property type="match status" value="1"/>
</dbReference>
<dbReference type="Xenbase" id="XB-GENE-970010">
    <property type="gene designation" value="ap4m1"/>
</dbReference>
<dbReference type="FunCoup" id="A0A6I8RUX6">
    <property type="interactions" value="1840"/>
</dbReference>
<keyword evidence="7" id="KW-0967">Endosome</keyword>
<dbReference type="GO" id="GO:0016192">
    <property type="term" value="P:vesicle-mediated transport"/>
    <property type="evidence" value="ECO:0007669"/>
    <property type="project" value="InterPro"/>
</dbReference>
<dbReference type="InterPro" id="IPR001392">
    <property type="entry name" value="Clathrin_mu"/>
</dbReference>
<accession>A0A6I8RUX6</accession>
<dbReference type="AlphaFoldDB" id="A0A6I8RUX6"/>
<dbReference type="PRINTS" id="PR00314">
    <property type="entry name" value="CLATHRINADPT"/>
</dbReference>
<keyword evidence="4 7" id="KW-0653">Protein transport</keyword>
<dbReference type="GO" id="GO:0006886">
    <property type="term" value="P:intracellular protein transport"/>
    <property type="evidence" value="ECO:0007669"/>
    <property type="project" value="UniProtKB-UniRule"/>
</dbReference>
<keyword evidence="3 7" id="KW-0813">Transport</keyword>
<reference evidence="9" key="1">
    <citation type="journal article" date="2010" name="Science">
        <title>The genome of the Western clawed frog Xenopus tropicalis.</title>
        <authorList>
            <person name="Hellsten U."/>
            <person name="Harland R.M."/>
            <person name="Gilchrist M.J."/>
            <person name="Hendrix D."/>
            <person name="Jurka J."/>
            <person name="Kapitonov V."/>
            <person name="Ovcharenko I."/>
            <person name="Putnam N.H."/>
            <person name="Shu S."/>
            <person name="Taher L."/>
            <person name="Blitz I.L."/>
            <person name="Blumberg B."/>
            <person name="Dichmann D.S."/>
            <person name="Dubchak I."/>
            <person name="Amaya E."/>
            <person name="Detter J.C."/>
            <person name="Fletcher R."/>
            <person name="Gerhard D.S."/>
            <person name="Goodstein D."/>
            <person name="Graves T."/>
            <person name="Grigoriev I.V."/>
            <person name="Grimwood J."/>
            <person name="Kawashima T."/>
            <person name="Lindquist E."/>
            <person name="Lucas S.M."/>
            <person name="Mead P.E."/>
            <person name="Mitros T."/>
            <person name="Ogino H."/>
            <person name="Ohta Y."/>
            <person name="Poliakov A.V."/>
            <person name="Pollet N."/>
            <person name="Robert J."/>
            <person name="Salamov A."/>
            <person name="Sater A.K."/>
            <person name="Schmutz J."/>
            <person name="Terry A."/>
            <person name="Vize P.D."/>
            <person name="Warren W.C."/>
            <person name="Wells D."/>
            <person name="Wills A."/>
            <person name="Wilson R.K."/>
            <person name="Zimmerman L.B."/>
            <person name="Zorn A.M."/>
            <person name="Grainger R."/>
            <person name="Grammer T."/>
            <person name="Khokha M.K."/>
            <person name="Richardson P.M."/>
            <person name="Rokhsar D.S."/>
        </authorList>
    </citation>
    <scope>NUCLEOTIDE SEQUENCE [LARGE SCALE GENOMIC DNA]</scope>
    <source>
        <strain evidence="9">Nigerian</strain>
    </source>
</reference>
<dbReference type="SUPFAM" id="SSF64356">
    <property type="entry name" value="SNARE-like"/>
    <property type="match status" value="1"/>
</dbReference>
<dbReference type="GO" id="GO:0005905">
    <property type="term" value="C:clathrin-coated pit"/>
    <property type="evidence" value="ECO:0007669"/>
    <property type="project" value="UniProtKB-KW"/>
</dbReference>
<evidence type="ECO:0000256" key="1">
    <source>
        <dbReference type="ARBA" id="ARBA00004277"/>
    </source>
</evidence>
<dbReference type="InterPro" id="IPR036168">
    <property type="entry name" value="AP2_Mu_C_sf"/>
</dbReference>
<dbReference type="GO" id="GO:0005794">
    <property type="term" value="C:Golgi apparatus"/>
    <property type="evidence" value="ECO:0007669"/>
    <property type="project" value="UniProtKB-SubCell"/>
</dbReference>
<dbReference type="FunFam" id="3.30.450.60:FF:000002">
    <property type="entry name" value="AP-2 complex subunit mu, putative"/>
    <property type="match status" value="1"/>
</dbReference>
<dbReference type="InterPro" id="IPR022775">
    <property type="entry name" value="AP_mu_sigma_su"/>
</dbReference>
<evidence type="ECO:0000256" key="6">
    <source>
        <dbReference type="ARBA" id="ARBA00023176"/>
    </source>
</evidence>
<evidence type="ECO:0000313" key="9">
    <source>
        <dbReference type="Ensembl" id="ENSXETP00000086549"/>
    </source>
</evidence>
<dbReference type="GO" id="GO:0030131">
    <property type="term" value="C:clathrin adaptor complex"/>
    <property type="evidence" value="ECO:0007669"/>
    <property type="project" value="UniProtKB-UniRule"/>
</dbReference>
<comment type="subcellular location">
    <subcellularLocation>
        <location evidence="7">Early endosome</location>
    </subcellularLocation>
    <subcellularLocation>
        <location evidence="7">Golgi apparatus</location>
        <location evidence="7">trans-Golgi network membrane</location>
        <topology evidence="7">Peripheral membrane protein</topology>
    </subcellularLocation>
    <subcellularLocation>
        <location evidence="1">Membrane</location>
        <location evidence="1">Coated pit</location>
        <topology evidence="1">Peripheral membrane protein</topology>
        <orientation evidence="1">Cytoplasmic side</orientation>
    </subcellularLocation>
</comment>
<reference evidence="9" key="2">
    <citation type="submission" date="2020-05" db="UniProtKB">
        <authorList>
            <consortium name="Ensembl"/>
        </authorList>
    </citation>
    <scope>IDENTIFICATION</scope>
</reference>
<keyword evidence="6" id="KW-0168">Coated pit</keyword>
<dbReference type="InterPro" id="IPR050431">
    <property type="entry name" value="Adaptor_comp_med_subunit"/>
</dbReference>
<dbReference type="InterPro" id="IPR011012">
    <property type="entry name" value="Longin-like_dom_sf"/>
</dbReference>
<keyword evidence="5 7" id="KW-0472">Membrane</keyword>
<dbReference type="InParanoid" id="A0A6I8RUX6"/>
<evidence type="ECO:0000256" key="3">
    <source>
        <dbReference type="ARBA" id="ARBA00022448"/>
    </source>
</evidence>
<gene>
    <name evidence="9" type="primary">ap4m1</name>
</gene>
<dbReference type="PROSITE" id="PS51072">
    <property type="entry name" value="MHD"/>
    <property type="match status" value="1"/>
</dbReference>